<protein>
    <submittedName>
        <fullName evidence="2">Uncharacterized protein</fullName>
    </submittedName>
</protein>
<dbReference type="EMBL" id="AWWV01011546">
    <property type="protein sequence ID" value="OMO71741.1"/>
    <property type="molecule type" value="Genomic_DNA"/>
</dbReference>
<feature type="compositionally biased region" description="Low complexity" evidence="1">
    <location>
        <begin position="171"/>
        <end position="187"/>
    </location>
</feature>
<accession>A0A1R3HNG4</accession>
<organism evidence="2 3">
    <name type="scientific">Corchorus capsularis</name>
    <name type="common">Jute</name>
    <dbReference type="NCBI Taxonomy" id="210143"/>
    <lineage>
        <taxon>Eukaryota</taxon>
        <taxon>Viridiplantae</taxon>
        <taxon>Streptophyta</taxon>
        <taxon>Embryophyta</taxon>
        <taxon>Tracheophyta</taxon>
        <taxon>Spermatophyta</taxon>
        <taxon>Magnoliopsida</taxon>
        <taxon>eudicotyledons</taxon>
        <taxon>Gunneridae</taxon>
        <taxon>Pentapetalae</taxon>
        <taxon>rosids</taxon>
        <taxon>malvids</taxon>
        <taxon>Malvales</taxon>
        <taxon>Malvaceae</taxon>
        <taxon>Grewioideae</taxon>
        <taxon>Apeibeae</taxon>
        <taxon>Corchorus</taxon>
    </lineage>
</organism>
<comment type="caution">
    <text evidence="2">The sequence shown here is derived from an EMBL/GenBank/DDBJ whole genome shotgun (WGS) entry which is preliminary data.</text>
</comment>
<name>A0A1R3HNG4_COCAP</name>
<reference evidence="2 3" key="1">
    <citation type="submission" date="2013-09" db="EMBL/GenBank/DDBJ databases">
        <title>Corchorus capsularis genome sequencing.</title>
        <authorList>
            <person name="Alam M."/>
            <person name="Haque M.S."/>
            <person name="Islam M.S."/>
            <person name="Emdad E.M."/>
            <person name="Islam M.M."/>
            <person name="Ahmed B."/>
            <person name="Halim A."/>
            <person name="Hossen Q.M.M."/>
            <person name="Hossain M.Z."/>
            <person name="Ahmed R."/>
            <person name="Khan M.M."/>
            <person name="Islam R."/>
            <person name="Rashid M.M."/>
            <person name="Khan S.A."/>
            <person name="Rahman M.S."/>
            <person name="Alam M."/>
        </authorList>
    </citation>
    <scope>NUCLEOTIDE SEQUENCE [LARGE SCALE GENOMIC DNA]</scope>
    <source>
        <strain evidence="3">cv. CVL-1</strain>
        <tissue evidence="2">Whole seedling</tissue>
    </source>
</reference>
<dbReference type="AlphaFoldDB" id="A0A1R3HNG4"/>
<feature type="compositionally biased region" description="Polar residues" evidence="1">
    <location>
        <begin position="188"/>
        <end position="204"/>
    </location>
</feature>
<feature type="region of interest" description="Disordered" evidence="1">
    <location>
        <begin position="170"/>
        <end position="210"/>
    </location>
</feature>
<feature type="compositionally biased region" description="Low complexity" evidence="1">
    <location>
        <begin position="45"/>
        <end position="58"/>
    </location>
</feature>
<sequence length="326" mass="36247">MAPRPPIQHPVIDLAMIDNKSYKEALCGSKRADSMPRIENSPFEQDQSGSSDSSSTSVGSFDPLFLNIDILKDDLEWLNRSMVGKPYGGVDCEVLKGELSKEGLLVQLAYLSSLNTLITFPSSNSKEASLRSHAGDSKGVIPNIISGKISIIPFKIIRSSFMVAPSPVLEGKSSSKGTSKGSSSRTSLPASYSSMGIRNVSSGSNKEFNNNVERVNEDEELVQKEKGEPSEILSLKKKYRCFIFRNPNVKRLILSSTCFYGGRELSMVSSQMQLEKQEGSIEALDMKCVFVNVYAPNNDNERRSFFDNFDLRNKLYQYKGELWKLM</sequence>
<feature type="region of interest" description="Disordered" evidence="1">
    <location>
        <begin position="34"/>
        <end position="58"/>
    </location>
</feature>
<evidence type="ECO:0000256" key="1">
    <source>
        <dbReference type="SAM" id="MobiDB-lite"/>
    </source>
</evidence>
<dbReference type="Proteomes" id="UP000188268">
    <property type="component" value="Unassembled WGS sequence"/>
</dbReference>
<evidence type="ECO:0000313" key="2">
    <source>
        <dbReference type="EMBL" id="OMO71741.1"/>
    </source>
</evidence>
<evidence type="ECO:0000313" key="3">
    <source>
        <dbReference type="Proteomes" id="UP000188268"/>
    </source>
</evidence>
<dbReference type="Gramene" id="OMO71741">
    <property type="protein sequence ID" value="OMO71741"/>
    <property type="gene ID" value="CCACVL1_18082"/>
</dbReference>
<keyword evidence="3" id="KW-1185">Reference proteome</keyword>
<proteinExistence type="predicted"/>
<gene>
    <name evidence="2" type="ORF">CCACVL1_18082</name>
</gene>